<reference evidence="1" key="1">
    <citation type="submission" date="2014-09" db="EMBL/GenBank/DDBJ databases">
        <authorList>
            <person name="Magalhaes I.L.F."/>
            <person name="Oliveira U."/>
            <person name="Santos F.R."/>
            <person name="Vidigal T.H.D.A."/>
            <person name="Brescovit A.D."/>
            <person name="Santos A.J."/>
        </authorList>
    </citation>
    <scope>NUCLEOTIDE SEQUENCE</scope>
    <source>
        <tissue evidence="1">Shoot tissue taken approximately 20 cm above the soil surface</tissue>
    </source>
</reference>
<organism evidence="1">
    <name type="scientific">Arundo donax</name>
    <name type="common">Giant reed</name>
    <name type="synonym">Donax arundinaceus</name>
    <dbReference type="NCBI Taxonomy" id="35708"/>
    <lineage>
        <taxon>Eukaryota</taxon>
        <taxon>Viridiplantae</taxon>
        <taxon>Streptophyta</taxon>
        <taxon>Embryophyta</taxon>
        <taxon>Tracheophyta</taxon>
        <taxon>Spermatophyta</taxon>
        <taxon>Magnoliopsida</taxon>
        <taxon>Liliopsida</taxon>
        <taxon>Poales</taxon>
        <taxon>Poaceae</taxon>
        <taxon>PACMAD clade</taxon>
        <taxon>Arundinoideae</taxon>
        <taxon>Arundineae</taxon>
        <taxon>Arundo</taxon>
    </lineage>
</organism>
<sequence length="15" mass="1814">MSICNYNQVQKCKVR</sequence>
<dbReference type="EMBL" id="GBRH01170413">
    <property type="protein sequence ID" value="JAE27483.1"/>
    <property type="molecule type" value="Transcribed_RNA"/>
</dbReference>
<protein>
    <submittedName>
        <fullName evidence="1">Uncharacterized protein</fullName>
    </submittedName>
</protein>
<name>A0A0A9H3N7_ARUDO</name>
<evidence type="ECO:0000313" key="1">
    <source>
        <dbReference type="EMBL" id="JAE27483.1"/>
    </source>
</evidence>
<proteinExistence type="predicted"/>
<accession>A0A0A9H3N7</accession>
<reference evidence="1" key="2">
    <citation type="journal article" date="2015" name="Data Brief">
        <title>Shoot transcriptome of the giant reed, Arundo donax.</title>
        <authorList>
            <person name="Barrero R.A."/>
            <person name="Guerrero F.D."/>
            <person name="Moolhuijzen P."/>
            <person name="Goolsby J.A."/>
            <person name="Tidwell J."/>
            <person name="Bellgard S.E."/>
            <person name="Bellgard M.I."/>
        </authorList>
    </citation>
    <scope>NUCLEOTIDE SEQUENCE</scope>
    <source>
        <tissue evidence="1">Shoot tissue taken approximately 20 cm above the soil surface</tissue>
    </source>
</reference>